<dbReference type="InterPro" id="IPR008775">
    <property type="entry name" value="Phytyl_CoA_dOase-like"/>
</dbReference>
<name>A0A381SDC4_9ZZZZ</name>
<sequence length="285" mass="32792">MDKHLPRVISDDERSEFFRDGVVCLRGVFDEEWIELLKAGLQKNLNAPGARSRIYDRTDDDHFFLYDSDNWQQIPEYEEFVYQSPCAQIAAELLEAESVHFFFEAVFIRSRGVTFPTPWHQDEPYWSVEGMDTVSIWKPLVPVEQQSALAFVPGSHRWPNRYRQADFAVLNPDGQEGVDTVLFEGDDWKPFPDIESNRDKYDVVSWEMAPGDCVAFNGRIIHGGSGALSSDRELRVFNTQWLGDDVRVRFKPHGMDPDHSDKMRLGGMQTGDQLNGDIYPRLPVT</sequence>
<feature type="region of interest" description="Disordered" evidence="1">
    <location>
        <begin position="253"/>
        <end position="276"/>
    </location>
</feature>
<evidence type="ECO:0000256" key="1">
    <source>
        <dbReference type="SAM" id="MobiDB-lite"/>
    </source>
</evidence>
<organism evidence="2">
    <name type="scientific">marine metagenome</name>
    <dbReference type="NCBI Taxonomy" id="408172"/>
    <lineage>
        <taxon>unclassified sequences</taxon>
        <taxon>metagenomes</taxon>
        <taxon>ecological metagenomes</taxon>
    </lineage>
</organism>
<protein>
    <recommendedName>
        <fullName evidence="3">Phytanoyl-CoA dioxygenase</fullName>
    </recommendedName>
</protein>
<dbReference type="Gene3D" id="2.60.120.620">
    <property type="entry name" value="q2cbj1_9rhob like domain"/>
    <property type="match status" value="1"/>
</dbReference>
<reference evidence="2" key="1">
    <citation type="submission" date="2018-05" db="EMBL/GenBank/DDBJ databases">
        <authorList>
            <person name="Lanie J.A."/>
            <person name="Ng W.-L."/>
            <person name="Kazmierczak K.M."/>
            <person name="Andrzejewski T.M."/>
            <person name="Davidsen T.M."/>
            <person name="Wayne K.J."/>
            <person name="Tettelin H."/>
            <person name="Glass J.I."/>
            <person name="Rusch D."/>
            <person name="Podicherti R."/>
            <person name="Tsui H.-C.T."/>
            <person name="Winkler M.E."/>
        </authorList>
    </citation>
    <scope>NUCLEOTIDE SEQUENCE</scope>
</reference>
<dbReference type="SUPFAM" id="SSF51197">
    <property type="entry name" value="Clavaminate synthase-like"/>
    <property type="match status" value="1"/>
</dbReference>
<dbReference type="AlphaFoldDB" id="A0A381SDC4"/>
<proteinExistence type="predicted"/>
<gene>
    <name evidence="2" type="ORF">METZ01_LOCUS54348</name>
</gene>
<dbReference type="PANTHER" id="PTHR20883:SF49">
    <property type="entry name" value="PHYTANOYL-COA DIOXYGENASE"/>
    <property type="match status" value="1"/>
</dbReference>
<dbReference type="EMBL" id="UINC01002909">
    <property type="protein sequence ID" value="SVA01494.1"/>
    <property type="molecule type" value="Genomic_DNA"/>
</dbReference>
<dbReference type="PANTHER" id="PTHR20883">
    <property type="entry name" value="PHYTANOYL-COA DIOXYGENASE DOMAIN CONTAINING 1"/>
    <property type="match status" value="1"/>
</dbReference>
<accession>A0A381SDC4</accession>
<evidence type="ECO:0008006" key="3">
    <source>
        <dbReference type="Google" id="ProtNLM"/>
    </source>
</evidence>
<dbReference type="Pfam" id="PF05721">
    <property type="entry name" value="PhyH"/>
    <property type="match status" value="1"/>
</dbReference>
<feature type="compositionally biased region" description="Basic and acidic residues" evidence="1">
    <location>
        <begin position="253"/>
        <end position="264"/>
    </location>
</feature>
<evidence type="ECO:0000313" key="2">
    <source>
        <dbReference type="EMBL" id="SVA01494.1"/>
    </source>
</evidence>